<evidence type="ECO:0000313" key="2">
    <source>
        <dbReference type="Proteomes" id="UP000076962"/>
    </source>
</evidence>
<reference evidence="1 2" key="1">
    <citation type="submission" date="2016-05" db="EMBL/GenBank/DDBJ databases">
        <title>Single-cell genome of chain-forming Candidatus Thiomargarita nelsonii and comparison to other large sulfur-oxidizing bacteria.</title>
        <authorList>
            <person name="Winkel M."/>
            <person name="Salman V."/>
            <person name="Woyke T."/>
            <person name="Schulz-Vogt H."/>
            <person name="Richter M."/>
            <person name="Flood B."/>
            <person name="Bailey J."/>
            <person name="Amann R."/>
            <person name="Mussmann M."/>
        </authorList>
    </citation>
    <scope>NUCLEOTIDE SEQUENCE [LARGE SCALE GENOMIC DNA]</scope>
    <source>
        <strain evidence="1 2">THI036</strain>
    </source>
</reference>
<gene>
    <name evidence="1" type="ORF">THIOM_000782</name>
</gene>
<organism evidence="1 2">
    <name type="scientific">Candidatus Thiomargarita nelsonii</name>
    <dbReference type="NCBI Taxonomy" id="1003181"/>
    <lineage>
        <taxon>Bacteria</taxon>
        <taxon>Pseudomonadati</taxon>
        <taxon>Pseudomonadota</taxon>
        <taxon>Gammaproteobacteria</taxon>
        <taxon>Thiotrichales</taxon>
        <taxon>Thiotrichaceae</taxon>
        <taxon>Thiomargarita</taxon>
    </lineage>
</organism>
<evidence type="ECO:0000313" key="1">
    <source>
        <dbReference type="EMBL" id="OAD23384.1"/>
    </source>
</evidence>
<proteinExistence type="predicted"/>
<accession>A0A0A6NZW5</accession>
<dbReference type="Proteomes" id="UP000076962">
    <property type="component" value="Unassembled WGS sequence"/>
</dbReference>
<protein>
    <submittedName>
        <fullName evidence="1">Uncharacterized protein</fullName>
    </submittedName>
</protein>
<sequence length="156" mass="18566">MRIEPQRLDAKATYAQQIRFLYRDEKPSELEDYEQLRNIITSNLQQLVCFYQQIKDERQRLYEAEYEVEGKVFSAFFEIEMFFELVEGYANAISQYGSVKQSDSAIKELEHGNIFNNNVFTEWLSAHASEYPNILTYVALVNYFRIQIIEYLKAKQ</sequence>
<comment type="caution">
    <text evidence="1">The sequence shown here is derived from an EMBL/GenBank/DDBJ whole genome shotgun (WGS) entry which is preliminary data.</text>
</comment>
<name>A0A0A6NZW5_9GAMM</name>
<keyword evidence="2" id="KW-1185">Reference proteome</keyword>
<dbReference type="AlphaFoldDB" id="A0A0A6NZW5"/>
<dbReference type="EMBL" id="LUTY01000398">
    <property type="protein sequence ID" value="OAD23384.1"/>
    <property type="molecule type" value="Genomic_DNA"/>
</dbReference>